<sequence>MLTFVFAVFKASTPLSNAVLTANDDAAIV</sequence>
<accession>A0A8S5UMA3</accession>
<name>A0A8S5UMA3_9CAUD</name>
<organism evidence="1">
    <name type="scientific">Myoviridae sp. ctCo31</name>
    <dbReference type="NCBI Taxonomy" id="2825053"/>
    <lineage>
        <taxon>Viruses</taxon>
        <taxon>Duplodnaviria</taxon>
        <taxon>Heunggongvirae</taxon>
        <taxon>Uroviricota</taxon>
        <taxon>Caudoviricetes</taxon>
    </lineage>
</organism>
<proteinExistence type="predicted"/>
<reference evidence="1" key="1">
    <citation type="journal article" date="2021" name="Proc. Natl. Acad. Sci. U.S.A.">
        <title>A Catalog of Tens of Thousands of Viruses from Human Metagenomes Reveals Hidden Associations with Chronic Diseases.</title>
        <authorList>
            <person name="Tisza M.J."/>
            <person name="Buck C.B."/>
        </authorList>
    </citation>
    <scope>NUCLEOTIDE SEQUENCE</scope>
    <source>
        <strain evidence="1">CtCo31</strain>
    </source>
</reference>
<evidence type="ECO:0000313" key="1">
    <source>
        <dbReference type="EMBL" id="DAF95607.1"/>
    </source>
</evidence>
<protein>
    <submittedName>
        <fullName evidence="1">Uncharacterized protein</fullName>
    </submittedName>
</protein>
<dbReference type="EMBL" id="BK016109">
    <property type="protein sequence ID" value="DAF95607.1"/>
    <property type="molecule type" value="Genomic_DNA"/>
</dbReference>